<dbReference type="GO" id="GO:0005737">
    <property type="term" value="C:cytoplasm"/>
    <property type="evidence" value="ECO:0007669"/>
    <property type="project" value="UniProtKB-SubCell"/>
</dbReference>
<dbReference type="GO" id="GO:0005681">
    <property type="term" value="C:spliceosomal complex"/>
    <property type="evidence" value="ECO:0007669"/>
    <property type="project" value="TreeGrafter"/>
</dbReference>
<dbReference type="OrthoDB" id="259708at2759"/>
<evidence type="ECO:0000259" key="6">
    <source>
        <dbReference type="PROSITE" id="PS50076"/>
    </source>
</evidence>
<evidence type="ECO:0000313" key="7">
    <source>
        <dbReference type="EMBL" id="PAA46005.1"/>
    </source>
</evidence>
<keyword evidence="5" id="KW-0539">Nucleus</keyword>
<accession>A0A267D9W3</accession>
<evidence type="ECO:0000256" key="1">
    <source>
        <dbReference type="ARBA" id="ARBA00004123"/>
    </source>
</evidence>
<dbReference type="PANTHER" id="PTHR44313:SF1">
    <property type="entry name" value="DNAJ HOMOLOG SUBFAMILY C MEMBER 17"/>
    <property type="match status" value="1"/>
</dbReference>
<proteinExistence type="predicted"/>
<feature type="non-terminal residue" evidence="7">
    <location>
        <position position="1"/>
    </location>
</feature>
<dbReference type="SMART" id="SM00271">
    <property type="entry name" value="DnaJ"/>
    <property type="match status" value="1"/>
</dbReference>
<dbReference type="InterPro" id="IPR036869">
    <property type="entry name" value="J_dom_sf"/>
</dbReference>
<protein>
    <recommendedName>
        <fullName evidence="6">J domain-containing protein</fullName>
    </recommendedName>
</protein>
<dbReference type="GO" id="GO:0000390">
    <property type="term" value="P:spliceosomal complex disassembly"/>
    <property type="evidence" value="ECO:0007669"/>
    <property type="project" value="TreeGrafter"/>
</dbReference>
<gene>
    <name evidence="7" type="ORF">BOX15_Mlig017391g6</name>
</gene>
<reference evidence="7 8" key="1">
    <citation type="submission" date="2017-06" db="EMBL/GenBank/DDBJ databases">
        <title>A platform for efficient transgenesis in Macrostomum lignano, a flatworm model organism for stem cell research.</title>
        <authorList>
            <person name="Berezikov E."/>
        </authorList>
    </citation>
    <scope>NUCLEOTIDE SEQUENCE [LARGE SCALE GENOMIC DNA]</scope>
    <source>
        <strain evidence="7">DV1</strain>
        <tissue evidence="7">Whole organism</tissue>
    </source>
</reference>
<dbReference type="SUPFAM" id="SSF46565">
    <property type="entry name" value="Chaperone J-domain"/>
    <property type="match status" value="1"/>
</dbReference>
<dbReference type="PROSITE" id="PS50076">
    <property type="entry name" value="DNAJ_2"/>
    <property type="match status" value="1"/>
</dbReference>
<feature type="domain" description="J" evidence="6">
    <location>
        <begin position="11"/>
        <end position="76"/>
    </location>
</feature>
<organism evidence="7 8">
    <name type="scientific">Macrostomum lignano</name>
    <dbReference type="NCBI Taxonomy" id="282301"/>
    <lineage>
        <taxon>Eukaryota</taxon>
        <taxon>Metazoa</taxon>
        <taxon>Spiralia</taxon>
        <taxon>Lophotrochozoa</taxon>
        <taxon>Platyhelminthes</taxon>
        <taxon>Rhabditophora</taxon>
        <taxon>Macrostomorpha</taxon>
        <taxon>Macrostomida</taxon>
        <taxon>Macrostomidae</taxon>
        <taxon>Macrostomum</taxon>
    </lineage>
</organism>
<dbReference type="PANTHER" id="PTHR44313">
    <property type="entry name" value="DNAJ HOMOLOG SUBFAMILY C MEMBER 17"/>
    <property type="match status" value="1"/>
</dbReference>
<dbReference type="InterPro" id="IPR001623">
    <property type="entry name" value="DnaJ_domain"/>
</dbReference>
<evidence type="ECO:0000256" key="5">
    <source>
        <dbReference type="ARBA" id="ARBA00023242"/>
    </source>
</evidence>
<dbReference type="EMBL" id="NIVC01005127">
    <property type="protein sequence ID" value="PAA46005.1"/>
    <property type="molecule type" value="Genomic_DNA"/>
</dbReference>
<dbReference type="AlphaFoldDB" id="A0A267D9W3"/>
<evidence type="ECO:0000256" key="3">
    <source>
        <dbReference type="ARBA" id="ARBA00022490"/>
    </source>
</evidence>
<keyword evidence="3" id="KW-0963">Cytoplasm</keyword>
<evidence type="ECO:0000313" key="8">
    <source>
        <dbReference type="Proteomes" id="UP000215902"/>
    </source>
</evidence>
<dbReference type="STRING" id="282301.A0A267D9W3"/>
<comment type="caution">
    <text evidence="7">The sequence shown here is derived from an EMBL/GenBank/DDBJ whole genome shotgun (WGS) entry which is preliminary data.</text>
</comment>
<dbReference type="InterPro" id="IPR052094">
    <property type="entry name" value="Pre-mRNA-splicing_ERAD"/>
</dbReference>
<dbReference type="PRINTS" id="PR00625">
    <property type="entry name" value="JDOMAIN"/>
</dbReference>
<dbReference type="Pfam" id="PF00226">
    <property type="entry name" value="DnaJ"/>
    <property type="match status" value="1"/>
</dbReference>
<keyword evidence="4" id="KW-0143">Chaperone</keyword>
<name>A0A267D9W3_9PLAT</name>
<dbReference type="Gene3D" id="1.10.287.110">
    <property type="entry name" value="DnaJ domain"/>
    <property type="match status" value="1"/>
</dbReference>
<comment type="subcellular location">
    <subcellularLocation>
        <location evidence="2">Cytoplasm</location>
    </subcellularLocation>
    <subcellularLocation>
        <location evidence="1">Nucleus</location>
    </subcellularLocation>
</comment>
<sequence>SNMDTPIQNEDLYKLLNIDENATEKEITKAYRTAALKVHPDKNPDDPLAAQRFRRLSEALQLLTDAAARAAYDKVRRGRQAAAERARALG</sequence>
<evidence type="ECO:0000256" key="2">
    <source>
        <dbReference type="ARBA" id="ARBA00004496"/>
    </source>
</evidence>
<keyword evidence="8" id="KW-1185">Reference proteome</keyword>
<evidence type="ECO:0000256" key="4">
    <source>
        <dbReference type="ARBA" id="ARBA00023186"/>
    </source>
</evidence>
<dbReference type="Proteomes" id="UP000215902">
    <property type="component" value="Unassembled WGS sequence"/>
</dbReference>
<dbReference type="CDD" id="cd06257">
    <property type="entry name" value="DnaJ"/>
    <property type="match status" value="1"/>
</dbReference>